<name>A0A9P5CNF9_CRYP1</name>
<proteinExistence type="predicted"/>
<dbReference type="PANTHER" id="PTHR42057">
    <property type="entry name" value="F-BOX DOMAIN PROTEIN (AFU_ORTHOLOGUE AFUA_4G00200)"/>
    <property type="match status" value="1"/>
</dbReference>
<dbReference type="RefSeq" id="XP_040775243.1">
    <property type="nucleotide sequence ID" value="XM_040917327.1"/>
</dbReference>
<accession>A0A9P5CNF9</accession>
<dbReference type="AlphaFoldDB" id="A0A9P5CNF9"/>
<evidence type="ECO:0000313" key="1">
    <source>
        <dbReference type="EMBL" id="KAF3764282.1"/>
    </source>
</evidence>
<dbReference type="EMBL" id="MU032348">
    <property type="protein sequence ID" value="KAF3764282.1"/>
    <property type="molecule type" value="Genomic_DNA"/>
</dbReference>
<comment type="caution">
    <text evidence="1">The sequence shown here is derived from an EMBL/GenBank/DDBJ whole genome shotgun (WGS) entry which is preliminary data.</text>
</comment>
<keyword evidence="2" id="KW-1185">Reference proteome</keyword>
<evidence type="ECO:0000313" key="2">
    <source>
        <dbReference type="Proteomes" id="UP000803844"/>
    </source>
</evidence>
<protein>
    <recommendedName>
        <fullName evidence="3">F-box domain-containing protein</fullName>
    </recommendedName>
</protein>
<reference evidence="1" key="1">
    <citation type="journal article" date="2020" name="Phytopathology">
        <title>Genome sequence of the chestnut blight fungus Cryphonectria parasitica EP155: A fundamental resource for an archetypical invasive plant pathogen.</title>
        <authorList>
            <person name="Crouch J.A."/>
            <person name="Dawe A."/>
            <person name="Aerts A."/>
            <person name="Barry K."/>
            <person name="Churchill A.C.L."/>
            <person name="Grimwood J."/>
            <person name="Hillman B."/>
            <person name="Milgroom M.G."/>
            <person name="Pangilinan J."/>
            <person name="Smith M."/>
            <person name="Salamov A."/>
            <person name="Schmutz J."/>
            <person name="Yadav J."/>
            <person name="Grigoriev I.V."/>
            <person name="Nuss D."/>
        </authorList>
    </citation>
    <scope>NUCLEOTIDE SEQUENCE</scope>
    <source>
        <strain evidence="1">EP155</strain>
    </source>
</reference>
<sequence length="466" mass="54037">MSSYDEAQPSSIDQIASGLDRLAPELTRHIVQYVGKGDLKSVRLVNRGMENHAASEMFRDVFLSPGEDMMERWNNIVQDERLRHLPWHVTIQTREKLETDHKYDEFPDNWEQSLRALERLPNVSSIKIVFTEECAGEESVNAGWSDEYVGEFPEQREEMLVSIFGAIERRASNGENRKIRKLSIVHLQNYPLPEFTKSDLFRGVMDNLHELHLMMVQEYNEHGPDHDYTKVELRTFLAHLCADWLSPISQNLKALSLHHLADNWGPLPAYFNPCDLSFPNLETLSLRYYTPAHDDSLDWILAQKSIKRLIIHRGMIAARLNIRNENVEGWQVKTHDWYPMEKYGDDARTKSYGYDGKWSDFFARIADGLPNLIGFSFNGLGSDAFDSHEVGDPVSKNEEYNAFAKRYVVFDDCTLPTHWPEAEYDGDLHCWLGHNVFPNLHKLHLDEDREGLDSLLEKCRVRAKRC</sequence>
<evidence type="ECO:0008006" key="3">
    <source>
        <dbReference type="Google" id="ProtNLM"/>
    </source>
</evidence>
<dbReference type="PANTHER" id="PTHR42057:SF2">
    <property type="entry name" value="F-BOX DOMAIN PROTEIN (AFU_ORTHOLOGUE AFUA_4G00200)-RELATED"/>
    <property type="match status" value="1"/>
</dbReference>
<dbReference type="OrthoDB" id="3140657at2759"/>
<gene>
    <name evidence="1" type="ORF">M406DRAFT_259903</name>
</gene>
<dbReference type="Proteomes" id="UP000803844">
    <property type="component" value="Unassembled WGS sequence"/>
</dbReference>
<dbReference type="GeneID" id="63834456"/>
<organism evidence="1 2">
    <name type="scientific">Cryphonectria parasitica (strain ATCC 38755 / EP155)</name>
    <dbReference type="NCBI Taxonomy" id="660469"/>
    <lineage>
        <taxon>Eukaryota</taxon>
        <taxon>Fungi</taxon>
        <taxon>Dikarya</taxon>
        <taxon>Ascomycota</taxon>
        <taxon>Pezizomycotina</taxon>
        <taxon>Sordariomycetes</taxon>
        <taxon>Sordariomycetidae</taxon>
        <taxon>Diaporthales</taxon>
        <taxon>Cryphonectriaceae</taxon>
        <taxon>Cryphonectria-Endothia species complex</taxon>
        <taxon>Cryphonectria</taxon>
    </lineage>
</organism>